<evidence type="ECO:0000256" key="1">
    <source>
        <dbReference type="PROSITE-ProRule" id="PRU00042"/>
    </source>
</evidence>
<accession>A0A6G0WW23</accession>
<dbReference type="AlphaFoldDB" id="A0A6G0WW23"/>
<feature type="domain" description="C2H2-type" evidence="3">
    <location>
        <begin position="49"/>
        <end position="76"/>
    </location>
</feature>
<dbReference type="InterPro" id="IPR036236">
    <property type="entry name" value="Znf_C2H2_sf"/>
</dbReference>
<feature type="compositionally biased region" description="Basic residues" evidence="2">
    <location>
        <begin position="69"/>
        <end position="80"/>
    </location>
</feature>
<feature type="region of interest" description="Disordered" evidence="2">
    <location>
        <begin position="66"/>
        <end position="100"/>
    </location>
</feature>
<dbReference type="PROSITE" id="PS50157">
    <property type="entry name" value="ZINC_FINGER_C2H2_2"/>
    <property type="match status" value="1"/>
</dbReference>
<keyword evidence="1" id="KW-0862">Zinc</keyword>
<dbReference type="VEuPathDB" id="FungiDB:AeMF1_004552"/>
<feature type="compositionally biased region" description="Basic and acidic residues" evidence="2">
    <location>
        <begin position="24"/>
        <end position="42"/>
    </location>
</feature>
<gene>
    <name evidence="4" type="ORF">Ae201684_011047</name>
</gene>
<dbReference type="InterPro" id="IPR013087">
    <property type="entry name" value="Znf_C2H2_type"/>
</dbReference>
<evidence type="ECO:0000256" key="2">
    <source>
        <dbReference type="SAM" id="MobiDB-lite"/>
    </source>
</evidence>
<dbReference type="SUPFAM" id="SSF57667">
    <property type="entry name" value="beta-beta-alpha zinc fingers"/>
    <property type="match status" value="1"/>
</dbReference>
<keyword evidence="1" id="KW-0863">Zinc-finger</keyword>
<keyword evidence="1" id="KW-0479">Metal-binding</keyword>
<dbReference type="Proteomes" id="UP000481153">
    <property type="component" value="Unassembled WGS sequence"/>
</dbReference>
<evidence type="ECO:0000313" key="4">
    <source>
        <dbReference type="EMBL" id="KAF0731745.1"/>
    </source>
</evidence>
<keyword evidence="5" id="KW-1185">Reference proteome</keyword>
<feature type="region of interest" description="Disordered" evidence="2">
    <location>
        <begin position="22"/>
        <end position="42"/>
    </location>
</feature>
<dbReference type="SMART" id="SM00355">
    <property type="entry name" value="ZnF_C2H2"/>
    <property type="match status" value="1"/>
</dbReference>
<proteinExistence type="predicted"/>
<organism evidence="4 5">
    <name type="scientific">Aphanomyces euteiches</name>
    <dbReference type="NCBI Taxonomy" id="100861"/>
    <lineage>
        <taxon>Eukaryota</taxon>
        <taxon>Sar</taxon>
        <taxon>Stramenopiles</taxon>
        <taxon>Oomycota</taxon>
        <taxon>Saprolegniomycetes</taxon>
        <taxon>Saprolegniales</taxon>
        <taxon>Verrucalvaceae</taxon>
        <taxon>Aphanomyces</taxon>
    </lineage>
</organism>
<comment type="caution">
    <text evidence="4">The sequence shown here is derived from an EMBL/GenBank/DDBJ whole genome shotgun (WGS) entry which is preliminary data.</text>
</comment>
<reference evidence="4 5" key="1">
    <citation type="submission" date="2019-07" db="EMBL/GenBank/DDBJ databases">
        <title>Genomics analysis of Aphanomyces spp. identifies a new class of oomycete effector associated with host adaptation.</title>
        <authorList>
            <person name="Gaulin E."/>
        </authorList>
    </citation>
    <scope>NUCLEOTIDE SEQUENCE [LARGE SCALE GENOMIC DNA]</scope>
    <source>
        <strain evidence="4 5">ATCC 201684</strain>
    </source>
</reference>
<dbReference type="EMBL" id="VJMJ01000140">
    <property type="protein sequence ID" value="KAF0731745.1"/>
    <property type="molecule type" value="Genomic_DNA"/>
</dbReference>
<dbReference type="PROSITE" id="PS00028">
    <property type="entry name" value="ZINC_FINGER_C2H2_1"/>
    <property type="match status" value="1"/>
</dbReference>
<dbReference type="GO" id="GO:0008270">
    <property type="term" value="F:zinc ion binding"/>
    <property type="evidence" value="ECO:0007669"/>
    <property type="project" value="UniProtKB-KW"/>
</dbReference>
<evidence type="ECO:0000259" key="3">
    <source>
        <dbReference type="PROSITE" id="PS50157"/>
    </source>
</evidence>
<sequence length="114" mass="13071">MTMQDETGSMLLACSSGFQALARTPEKPARVEARQLSPSKEHKAPKQWYRCSICTKAYEREETLTEHMGRHKNQMKKRQQRLQESQDMEHAIKAPRTASATSVKATMARLKFFA</sequence>
<protein>
    <recommendedName>
        <fullName evidence="3">C2H2-type domain-containing protein</fullName>
    </recommendedName>
</protein>
<evidence type="ECO:0000313" key="5">
    <source>
        <dbReference type="Proteomes" id="UP000481153"/>
    </source>
</evidence>
<name>A0A6G0WW23_9STRA</name>
<dbReference type="Gene3D" id="3.30.160.60">
    <property type="entry name" value="Classic Zinc Finger"/>
    <property type="match status" value="1"/>
</dbReference>